<gene>
    <name evidence="1" type="ORF">POF43_029530</name>
</gene>
<dbReference type="Pfam" id="PF00702">
    <property type="entry name" value="Hydrolase"/>
    <property type="match status" value="1"/>
</dbReference>
<dbReference type="PANTHER" id="PTHR47829">
    <property type="entry name" value="HYDROLASE, PUTATIVE (AFU_ORTHOLOGUE AFUA_1G12880)-RELATED"/>
    <property type="match status" value="1"/>
</dbReference>
<comment type="caution">
    <text evidence="1">The sequence shown here is derived from an EMBL/GenBank/DDBJ whole genome shotgun (WGS) entry which is preliminary data.</text>
</comment>
<dbReference type="PANTHER" id="PTHR47829:SF1">
    <property type="entry name" value="HAD FAMILY PHOSPHATASE"/>
    <property type="match status" value="1"/>
</dbReference>
<dbReference type="Gene3D" id="3.40.50.1000">
    <property type="entry name" value="HAD superfamily/HAD-like"/>
    <property type="match status" value="1"/>
</dbReference>
<dbReference type="InterPro" id="IPR036412">
    <property type="entry name" value="HAD-like_sf"/>
</dbReference>
<dbReference type="InterPro" id="IPR023198">
    <property type="entry name" value="PGP-like_dom2"/>
</dbReference>
<dbReference type="EMBL" id="JAAGKO020000062">
    <property type="protein sequence ID" value="MDI5966824.1"/>
    <property type="molecule type" value="Genomic_DNA"/>
</dbReference>
<dbReference type="SUPFAM" id="SSF56784">
    <property type="entry name" value="HAD-like"/>
    <property type="match status" value="1"/>
</dbReference>
<sequence length="208" mass="22133">MSTPRTGLILDFGGVLTTGLAPCTFGFDRRSGLAEGTVLSVIGADPAGRAVYERLERGEVTQREWNEVTAALLGVEPDNLLGRVLSDLRPQPELIGAAQLARAAGVRVGIFSNSVGPEPFNPYDGYDLPALCDTMLISEEHGARKPEPALYATMLARMRLPGDACVFVDDTAQNLPPARELGIATVHHTDPAATVAALEELLGMRLRG</sequence>
<dbReference type="GO" id="GO:0016787">
    <property type="term" value="F:hydrolase activity"/>
    <property type="evidence" value="ECO:0007669"/>
    <property type="project" value="UniProtKB-KW"/>
</dbReference>
<keyword evidence="1" id="KW-0378">Hydrolase</keyword>
<organism evidence="1 2">
    <name type="scientific">Streptantibioticus silvisoli</name>
    <dbReference type="NCBI Taxonomy" id="2705255"/>
    <lineage>
        <taxon>Bacteria</taxon>
        <taxon>Bacillati</taxon>
        <taxon>Actinomycetota</taxon>
        <taxon>Actinomycetes</taxon>
        <taxon>Kitasatosporales</taxon>
        <taxon>Streptomycetaceae</taxon>
        <taxon>Streptantibioticus</taxon>
    </lineage>
</organism>
<dbReference type="InterPro" id="IPR006439">
    <property type="entry name" value="HAD-SF_hydro_IA"/>
</dbReference>
<dbReference type="InterPro" id="IPR052898">
    <property type="entry name" value="ACAD10-like"/>
</dbReference>
<dbReference type="InterPro" id="IPR023214">
    <property type="entry name" value="HAD_sf"/>
</dbReference>
<dbReference type="RefSeq" id="WP_271323705.1">
    <property type="nucleotide sequence ID" value="NZ_JAAGKO020000062.1"/>
</dbReference>
<proteinExistence type="predicted"/>
<accession>A0ABT6W7U6</accession>
<evidence type="ECO:0000313" key="1">
    <source>
        <dbReference type="EMBL" id="MDI5966824.1"/>
    </source>
</evidence>
<name>A0ABT6W7U6_9ACTN</name>
<reference evidence="1 2" key="1">
    <citation type="submission" date="2023-05" db="EMBL/GenBank/DDBJ databases">
        <title>Streptantibioticus silvisoli sp. nov., acidotolerant actinomycetes 1 from pine litter.</title>
        <authorList>
            <person name="Swiecimska M."/>
            <person name="Golinska P."/>
            <person name="Sangal V."/>
            <person name="Wachnowicz B."/>
            <person name="Goodfellow M."/>
        </authorList>
    </citation>
    <scope>NUCLEOTIDE SEQUENCE [LARGE SCALE GENOMIC DNA]</scope>
    <source>
        <strain evidence="1 2">SL54</strain>
    </source>
</reference>
<protein>
    <submittedName>
        <fullName evidence="1">HAD-IA family hydrolase</fullName>
    </submittedName>
</protein>
<dbReference type="Proteomes" id="UP001156398">
    <property type="component" value="Unassembled WGS sequence"/>
</dbReference>
<keyword evidence="2" id="KW-1185">Reference proteome</keyword>
<evidence type="ECO:0000313" key="2">
    <source>
        <dbReference type="Proteomes" id="UP001156398"/>
    </source>
</evidence>
<dbReference type="PRINTS" id="PR00413">
    <property type="entry name" value="HADHALOGNASE"/>
</dbReference>
<dbReference type="NCBIfam" id="TIGR01509">
    <property type="entry name" value="HAD-SF-IA-v3"/>
    <property type="match status" value="1"/>
</dbReference>
<dbReference type="Gene3D" id="1.10.150.240">
    <property type="entry name" value="Putative phosphatase, domain 2"/>
    <property type="match status" value="1"/>
</dbReference>